<protein>
    <submittedName>
        <fullName evidence="2">Uncharacterized protein</fullName>
    </submittedName>
</protein>
<dbReference type="Proteomes" id="UP001162060">
    <property type="component" value="Unassembled WGS sequence"/>
</dbReference>
<dbReference type="EMBL" id="CAKLBY020000227">
    <property type="protein sequence ID" value="CAK7937371.1"/>
    <property type="molecule type" value="Genomic_DNA"/>
</dbReference>
<evidence type="ECO:0000313" key="1">
    <source>
        <dbReference type="EMBL" id="CAK7927725.1"/>
    </source>
</evidence>
<evidence type="ECO:0000313" key="2">
    <source>
        <dbReference type="EMBL" id="CAK7937371.1"/>
    </source>
</evidence>
<name>A0AAV1URX2_9STRA</name>
<accession>A0AAV1URX2</accession>
<dbReference type="EMBL" id="CAKLBY020000114">
    <property type="protein sequence ID" value="CAK7927725.1"/>
    <property type="molecule type" value="Genomic_DNA"/>
</dbReference>
<sequence length="138" mass="15950">MLETSDRAIVRTNPRLTQVLPKIGRVEMVVMHRYITASEVTREIEVTGVSAHAGTNQEARHQNVLRNAPQVESPWMPPSRVLDRLAGTTTEWDRIPLFDRKKIFPPDFSTETIRADEEFFTDAFLKHRWYNGSSDRNV</sequence>
<dbReference type="AlphaFoldDB" id="A0AAV1URX2"/>
<comment type="caution">
    <text evidence="2">The sequence shown here is derived from an EMBL/GenBank/DDBJ whole genome shotgun (WGS) entry which is preliminary data.</text>
</comment>
<gene>
    <name evidence="1" type="ORF">PM001_LOCUS12875</name>
    <name evidence="2" type="ORF">PM001_LOCUS22521</name>
</gene>
<proteinExistence type="predicted"/>
<evidence type="ECO:0000313" key="3">
    <source>
        <dbReference type="Proteomes" id="UP001162060"/>
    </source>
</evidence>
<organism evidence="2 3">
    <name type="scientific">Peronospora matthiolae</name>
    <dbReference type="NCBI Taxonomy" id="2874970"/>
    <lineage>
        <taxon>Eukaryota</taxon>
        <taxon>Sar</taxon>
        <taxon>Stramenopiles</taxon>
        <taxon>Oomycota</taxon>
        <taxon>Peronosporomycetes</taxon>
        <taxon>Peronosporales</taxon>
        <taxon>Peronosporaceae</taxon>
        <taxon>Peronospora</taxon>
    </lineage>
</organism>
<reference evidence="2" key="1">
    <citation type="submission" date="2024-01" db="EMBL/GenBank/DDBJ databases">
        <authorList>
            <person name="Webb A."/>
        </authorList>
    </citation>
    <scope>NUCLEOTIDE SEQUENCE</scope>
    <source>
        <strain evidence="2">Pm1</strain>
    </source>
</reference>